<dbReference type="PANTHER" id="PTHR31681">
    <property type="entry name" value="C2H2-LIKE ZINC FINGER PROTEIN"/>
    <property type="match status" value="1"/>
</dbReference>
<dbReference type="Proteomes" id="UP001189122">
    <property type="component" value="Unassembled WGS sequence"/>
</dbReference>
<organism evidence="1">
    <name type="scientific">Spirodela intermedia</name>
    <name type="common">Intermediate duckweed</name>
    <dbReference type="NCBI Taxonomy" id="51605"/>
    <lineage>
        <taxon>Eukaryota</taxon>
        <taxon>Viridiplantae</taxon>
        <taxon>Streptophyta</taxon>
        <taxon>Embryophyta</taxon>
        <taxon>Tracheophyta</taxon>
        <taxon>Spermatophyta</taxon>
        <taxon>Magnoliopsida</taxon>
        <taxon>Liliopsida</taxon>
        <taxon>Araceae</taxon>
        <taxon>Lemnoideae</taxon>
        <taxon>Spirodela</taxon>
    </lineage>
</organism>
<sequence>MLFKVRSPPRTVSRFEEYREDVRSRAGPEDARCAANGNEMMRFHCAPEGPPTTSAGDPIYDAGIISSPTASGGSIRTFAGSGGAHESGFGSSSAVVPGRRKAMLVCRVIAGRVRSSSDAGEFESISVGKGELLVFDPRAVLPCFLIIYKV</sequence>
<keyword evidence="2" id="KW-1185">Reference proteome</keyword>
<dbReference type="EMBL" id="LR743589">
    <property type="protein sequence ID" value="CAA2616509.1"/>
    <property type="molecule type" value="Genomic_DNA"/>
</dbReference>
<dbReference type="PANTHER" id="PTHR31681:SF47">
    <property type="entry name" value="SULFATED SURFACE-LIKE GLYCOPROTEIN"/>
    <property type="match status" value="1"/>
</dbReference>
<dbReference type="SUPFAM" id="SSF56399">
    <property type="entry name" value="ADP-ribosylation"/>
    <property type="match status" value="1"/>
</dbReference>
<dbReference type="Gene3D" id="3.90.228.10">
    <property type="match status" value="1"/>
</dbReference>
<name>A0A7I8IEG2_SPIIN</name>
<evidence type="ECO:0000313" key="2">
    <source>
        <dbReference type="Proteomes" id="UP001189122"/>
    </source>
</evidence>
<accession>A0A7I8IEG2</accession>
<evidence type="ECO:0000313" key="1">
    <source>
        <dbReference type="EMBL" id="CAA2616509.1"/>
    </source>
</evidence>
<dbReference type="EMBL" id="CACRZD030000002">
    <property type="protein sequence ID" value="CAA6656188.1"/>
    <property type="molecule type" value="Genomic_DNA"/>
</dbReference>
<proteinExistence type="predicted"/>
<gene>
    <name evidence="1" type="ORF">SI7747_02002728</name>
</gene>
<dbReference type="AlphaFoldDB" id="A0A7I8IEG2"/>
<reference evidence="1 2" key="1">
    <citation type="submission" date="2019-12" db="EMBL/GenBank/DDBJ databases">
        <authorList>
            <person name="Scholz U."/>
            <person name="Mascher M."/>
            <person name="Fiebig A."/>
        </authorList>
    </citation>
    <scope>NUCLEOTIDE SEQUENCE</scope>
</reference>
<protein>
    <submittedName>
        <fullName evidence="1">Uncharacterized protein</fullName>
    </submittedName>
</protein>